<comment type="caution">
    <text evidence="1">The sequence shown here is derived from an EMBL/GenBank/DDBJ whole genome shotgun (WGS) entry which is preliminary data.</text>
</comment>
<protein>
    <submittedName>
        <fullName evidence="1">Uncharacterized protein</fullName>
    </submittedName>
</protein>
<name>A0ABW2RDF1_9BURK</name>
<reference evidence="2" key="1">
    <citation type="journal article" date="2019" name="Int. J. Syst. Evol. Microbiol.">
        <title>The Global Catalogue of Microorganisms (GCM) 10K type strain sequencing project: providing services to taxonomists for standard genome sequencing and annotation.</title>
        <authorList>
            <consortium name="The Broad Institute Genomics Platform"/>
            <consortium name="The Broad Institute Genome Sequencing Center for Infectious Disease"/>
            <person name="Wu L."/>
            <person name="Ma J."/>
        </authorList>
    </citation>
    <scope>NUCLEOTIDE SEQUENCE [LARGE SCALE GENOMIC DNA]</scope>
    <source>
        <strain evidence="2">CCUG 54518</strain>
    </source>
</reference>
<dbReference type="Proteomes" id="UP001596495">
    <property type="component" value="Unassembled WGS sequence"/>
</dbReference>
<accession>A0ABW2RDF1</accession>
<sequence>MTTNPPLLVRPEPAYAGIGSRSTPAPVAAFMEQMAWRLARGGYKLRSGASAGAETAFSRGCTNAGGSREIWLPHKGFNGYDESGLVPGDHHHAMAAKVHPLWKYLSPELKQMVAGRVALILGDQMRRPVEFVICWTQDGFDGSAGAGVATGHSHFSIMLAASHSIPVFNLSHTTSYQRLLAYLRRRHQDQYIHRVATSSTI</sequence>
<keyword evidence="2" id="KW-1185">Reference proteome</keyword>
<organism evidence="1 2">
    <name type="scientific">Hydrogenophaga bisanensis</name>
    <dbReference type="NCBI Taxonomy" id="439611"/>
    <lineage>
        <taxon>Bacteria</taxon>
        <taxon>Pseudomonadati</taxon>
        <taxon>Pseudomonadota</taxon>
        <taxon>Betaproteobacteria</taxon>
        <taxon>Burkholderiales</taxon>
        <taxon>Comamonadaceae</taxon>
        <taxon>Hydrogenophaga</taxon>
    </lineage>
</organism>
<dbReference type="EMBL" id="JBHTBX010000013">
    <property type="protein sequence ID" value="MFC7436067.1"/>
    <property type="molecule type" value="Genomic_DNA"/>
</dbReference>
<gene>
    <name evidence="1" type="ORF">ACFQNJ_16245</name>
</gene>
<evidence type="ECO:0000313" key="1">
    <source>
        <dbReference type="EMBL" id="MFC7436067.1"/>
    </source>
</evidence>
<proteinExistence type="predicted"/>
<dbReference type="RefSeq" id="WP_382259438.1">
    <property type="nucleotide sequence ID" value="NZ_JBHTBX010000013.1"/>
</dbReference>
<dbReference type="SUPFAM" id="SSF102405">
    <property type="entry name" value="MCP/YpsA-like"/>
    <property type="match status" value="1"/>
</dbReference>
<evidence type="ECO:0000313" key="2">
    <source>
        <dbReference type="Proteomes" id="UP001596495"/>
    </source>
</evidence>